<dbReference type="GO" id="GO:0003723">
    <property type="term" value="F:RNA binding"/>
    <property type="evidence" value="ECO:0007669"/>
    <property type="project" value="UniProtKB-KW"/>
</dbReference>
<feature type="domain" description="RRM" evidence="2">
    <location>
        <begin position="1"/>
        <end position="79"/>
    </location>
</feature>
<dbReference type="SMART" id="SM00360">
    <property type="entry name" value="RRM"/>
    <property type="match status" value="1"/>
</dbReference>
<evidence type="ECO:0000313" key="4">
    <source>
        <dbReference type="Proteomes" id="UP000001505"/>
    </source>
</evidence>
<dbReference type="InterPro" id="IPR003954">
    <property type="entry name" value="RRM_euk-type"/>
</dbReference>
<proteinExistence type="predicted"/>
<protein>
    <submittedName>
        <fullName evidence="3">RNA-binding protein</fullName>
    </submittedName>
</protein>
<dbReference type="InterPro" id="IPR050886">
    <property type="entry name" value="RNA-binding_reg"/>
</dbReference>
<evidence type="ECO:0000256" key="1">
    <source>
        <dbReference type="ARBA" id="ARBA00022884"/>
    </source>
</evidence>
<name>D6YVC1_WADCW</name>
<evidence type="ECO:0000259" key="2">
    <source>
        <dbReference type="PROSITE" id="PS50102"/>
    </source>
</evidence>
<evidence type="ECO:0000313" key="3">
    <source>
        <dbReference type="EMBL" id="ADI38082.1"/>
    </source>
</evidence>
<dbReference type="KEGG" id="wch:wcw_0715"/>
<dbReference type="STRING" id="716544.wcw_0715"/>
<gene>
    <name evidence="3" type="primary">rbp</name>
    <name evidence="3" type="ordered locus">wcw_0715</name>
</gene>
<organism evidence="3 4">
    <name type="scientific">Waddlia chondrophila (strain ATCC VR-1470 / WSU 86-1044)</name>
    <dbReference type="NCBI Taxonomy" id="716544"/>
    <lineage>
        <taxon>Bacteria</taxon>
        <taxon>Pseudomonadati</taxon>
        <taxon>Chlamydiota</taxon>
        <taxon>Chlamydiia</taxon>
        <taxon>Parachlamydiales</taxon>
        <taxon>Waddliaceae</taxon>
        <taxon>Waddlia</taxon>
    </lineage>
</organism>
<reference evidence="3 4" key="1">
    <citation type="journal article" date="2010" name="PLoS ONE">
        <title>The Waddlia genome: a window into chlamydial biology.</title>
        <authorList>
            <person name="Bertelli C."/>
            <person name="Collyn F."/>
            <person name="Croxatto A."/>
            <person name="Ruckert C."/>
            <person name="Polkinghorne A."/>
            <person name="Kebbi-Beghdadi C."/>
            <person name="Goesmann A."/>
            <person name="Vaughan L."/>
            <person name="Greub G."/>
        </authorList>
    </citation>
    <scope>NUCLEOTIDE SEQUENCE [LARGE SCALE GENOMIC DNA]</scope>
    <source>
        <strain evidence="4">ATCC VR-1470 / WSU 86-1044</strain>
    </source>
</reference>
<keyword evidence="4" id="KW-1185">Reference proteome</keyword>
<sequence>MKLYVGNLSYRVSEDQFKDYFASFGEVLSAKIITDRFTGQSKGFGFVEFADKEAAEEAIKELNGSNFEGRSIVVNEAKPMEDRPPRRSKTRG</sequence>
<dbReference type="HOGENOM" id="CLU_012062_28_8_0"/>
<dbReference type="eggNOG" id="COG0724">
    <property type="taxonomic scope" value="Bacteria"/>
</dbReference>
<dbReference type="SMART" id="SM00361">
    <property type="entry name" value="RRM_1"/>
    <property type="match status" value="1"/>
</dbReference>
<dbReference type="InterPro" id="IPR000504">
    <property type="entry name" value="RRM_dom"/>
</dbReference>
<dbReference type="Proteomes" id="UP000001505">
    <property type="component" value="Chromosome"/>
</dbReference>
<dbReference type="OrthoDB" id="9798855at2"/>
<dbReference type="InterPro" id="IPR012677">
    <property type="entry name" value="Nucleotide-bd_a/b_plait_sf"/>
</dbReference>
<dbReference type="InterPro" id="IPR035979">
    <property type="entry name" value="RBD_domain_sf"/>
</dbReference>
<dbReference type="PROSITE" id="PS50102">
    <property type="entry name" value="RRM"/>
    <property type="match status" value="1"/>
</dbReference>
<dbReference type="CDD" id="cd21608">
    <property type="entry name" value="RRM2_NsCP33_like"/>
    <property type="match status" value="1"/>
</dbReference>
<dbReference type="PANTHER" id="PTHR48024">
    <property type="entry name" value="GEO13361P1-RELATED"/>
    <property type="match status" value="1"/>
</dbReference>
<dbReference type="PANTHER" id="PTHR48024:SF56">
    <property type="entry name" value="HETEROGENEOUS NUCLEAR RIBONUCLEOPROTEIN A0"/>
    <property type="match status" value="1"/>
</dbReference>
<dbReference type="AlphaFoldDB" id="D6YVC1"/>
<dbReference type="InterPro" id="IPR048289">
    <property type="entry name" value="RRM2_NsCP33-like"/>
</dbReference>
<dbReference type="RefSeq" id="WP_013181801.1">
    <property type="nucleotide sequence ID" value="NC_014225.1"/>
</dbReference>
<dbReference type="Pfam" id="PF00076">
    <property type="entry name" value="RRM_1"/>
    <property type="match status" value="1"/>
</dbReference>
<keyword evidence="1" id="KW-0694">RNA-binding</keyword>
<accession>D6YVC1</accession>
<dbReference type="SUPFAM" id="SSF54928">
    <property type="entry name" value="RNA-binding domain, RBD"/>
    <property type="match status" value="1"/>
</dbReference>
<dbReference type="Gene3D" id="3.30.70.330">
    <property type="match status" value="1"/>
</dbReference>
<dbReference type="EMBL" id="CP001928">
    <property type="protein sequence ID" value="ADI38082.1"/>
    <property type="molecule type" value="Genomic_DNA"/>
</dbReference>